<reference evidence="2 3" key="1">
    <citation type="journal article" date="2013" name="BMC Genomics">
        <title>Genome sequencing and comparative genomics of honey bee microsporidia, Nosema apis reveal novel insights into host-parasite interactions.</title>
        <authorList>
            <person name="Chen Yp."/>
            <person name="Pettis J.S."/>
            <person name="Zhao Y."/>
            <person name="Liu X."/>
            <person name="Tallon L.J."/>
            <person name="Sadzewicz L.D."/>
            <person name="Li R."/>
            <person name="Zheng H."/>
            <person name="Huang S."/>
            <person name="Zhang X."/>
            <person name="Hamilton M.C."/>
            <person name="Pernal S.F."/>
            <person name="Melathopoulos A.P."/>
            <person name="Yan X."/>
            <person name="Evans J.D."/>
        </authorList>
    </citation>
    <scope>NUCLEOTIDE SEQUENCE [LARGE SCALE GENOMIC DNA]</scope>
    <source>
        <strain evidence="2 3">BRL 01</strain>
    </source>
</reference>
<keyword evidence="3" id="KW-1185">Reference proteome</keyword>
<evidence type="ECO:0000256" key="1">
    <source>
        <dbReference type="SAM" id="Coils"/>
    </source>
</evidence>
<accession>T0L0I6</accession>
<proteinExistence type="predicted"/>
<name>T0L0I6_9MICR</name>
<dbReference type="Proteomes" id="UP000053780">
    <property type="component" value="Unassembled WGS sequence"/>
</dbReference>
<protein>
    <submittedName>
        <fullName evidence="2">Uncharacterized protein</fullName>
    </submittedName>
</protein>
<dbReference type="AlphaFoldDB" id="T0L0I6"/>
<dbReference type="HOGENOM" id="CLU_1865680_0_0_1"/>
<keyword evidence="1" id="KW-0175">Coiled coil</keyword>
<dbReference type="VEuPathDB" id="MicrosporidiaDB:NAPIS_ORF01356"/>
<sequence>MRGYKDQKNNDSNEIKNIKNEIKKLNCECTENIEYNNIYQKEENILMKRDSRKYDEKNYINKIRKKHFKYKDIGYTKIKFMFENNLNLLNFIVGFLKSKKFNEDKIAEEINKIENIEKFKIIEYIEKFKKIYKIKNL</sequence>
<evidence type="ECO:0000313" key="3">
    <source>
        <dbReference type="Proteomes" id="UP000053780"/>
    </source>
</evidence>
<gene>
    <name evidence="2" type="ORF">NAPIS_ORF01356</name>
</gene>
<organism evidence="2 3">
    <name type="scientific">Vairimorpha apis BRL 01</name>
    <dbReference type="NCBI Taxonomy" id="1037528"/>
    <lineage>
        <taxon>Eukaryota</taxon>
        <taxon>Fungi</taxon>
        <taxon>Fungi incertae sedis</taxon>
        <taxon>Microsporidia</taxon>
        <taxon>Nosematidae</taxon>
        <taxon>Vairimorpha</taxon>
    </lineage>
</organism>
<feature type="coiled-coil region" evidence="1">
    <location>
        <begin position="1"/>
        <end position="28"/>
    </location>
</feature>
<evidence type="ECO:0000313" key="2">
    <source>
        <dbReference type="EMBL" id="EQB61067.1"/>
    </source>
</evidence>
<dbReference type="EMBL" id="KE647181">
    <property type="protein sequence ID" value="EQB61067.1"/>
    <property type="molecule type" value="Genomic_DNA"/>
</dbReference>